<dbReference type="InterPro" id="IPR029058">
    <property type="entry name" value="AB_hydrolase_fold"/>
</dbReference>
<dbReference type="Proteomes" id="UP000501387">
    <property type="component" value="Chromosome"/>
</dbReference>
<name>A0A6G8FJE6_9MICO</name>
<sequence length="291" mass="30967">MRVGRRGAHRGAGALTVAAMLAAAVMLSGCSAELDPAEARDSLSVVNEDPAPPKADEIFDAELHPEPLVEARDCSAVLVIKVRGTGEPMKGQLLSPVARSIVKSPVEDVATLDLDYPADTDVKEGGTEGVRLLIDTINVQSDACPKEKFVLLGYSQGAMVVGDALAAAEQRMIGATAGAITEDAAKQIRAVVMYGDPRFNGEEPFNEGTFDPELGGIMPRPLGALDDYADRIIDFCVKGDLVCQATLDVAQSEKAADKAQKHHTDYYSNGMQKDGSDFVIDLLNPRVKLTR</sequence>
<dbReference type="RefSeq" id="WP_166323575.1">
    <property type="nucleotide sequence ID" value="NZ_CP049934.1"/>
</dbReference>
<keyword evidence="6" id="KW-1185">Reference proteome</keyword>
<gene>
    <name evidence="5" type="ORF">G7067_08830</name>
</gene>
<comment type="similarity">
    <text evidence="1">Belongs to the cutinase family.</text>
</comment>
<dbReference type="PROSITE" id="PS51318">
    <property type="entry name" value="TAT"/>
    <property type="match status" value="1"/>
</dbReference>
<dbReference type="PROSITE" id="PS51257">
    <property type="entry name" value="PROKAR_LIPOPROTEIN"/>
    <property type="match status" value="1"/>
</dbReference>
<reference evidence="5 6" key="1">
    <citation type="submission" date="2020-03" db="EMBL/GenBank/DDBJ databases">
        <title>Leucobacter sp. nov., isolated from beetles.</title>
        <authorList>
            <person name="Hyun D.-W."/>
            <person name="Bae J.-W."/>
        </authorList>
    </citation>
    <scope>NUCLEOTIDE SEQUENCE [LARGE SCALE GENOMIC DNA]</scope>
    <source>
        <strain evidence="5 6">HDW9B</strain>
    </source>
</reference>
<dbReference type="AlphaFoldDB" id="A0A6G8FJE6"/>
<keyword evidence="4" id="KW-1015">Disulfide bond</keyword>
<dbReference type="PANTHER" id="PTHR33630">
    <property type="entry name" value="CUTINASE RV1984C-RELATED-RELATED"/>
    <property type="match status" value="1"/>
</dbReference>
<evidence type="ECO:0000256" key="2">
    <source>
        <dbReference type="ARBA" id="ARBA00022487"/>
    </source>
</evidence>
<dbReference type="SMART" id="SM01110">
    <property type="entry name" value="Cutinase"/>
    <property type="match status" value="1"/>
</dbReference>
<evidence type="ECO:0000256" key="1">
    <source>
        <dbReference type="ARBA" id="ARBA00007534"/>
    </source>
</evidence>
<dbReference type="SUPFAM" id="SSF53474">
    <property type="entry name" value="alpha/beta-Hydrolases"/>
    <property type="match status" value="1"/>
</dbReference>
<keyword evidence="3" id="KW-0378">Hydrolase</keyword>
<proteinExistence type="inferred from homology"/>
<evidence type="ECO:0000256" key="3">
    <source>
        <dbReference type="ARBA" id="ARBA00022801"/>
    </source>
</evidence>
<dbReference type="KEGG" id="lins:G7067_08830"/>
<keyword evidence="2" id="KW-0719">Serine esterase</keyword>
<dbReference type="PANTHER" id="PTHR33630:SF9">
    <property type="entry name" value="CUTINASE 4"/>
    <property type="match status" value="1"/>
</dbReference>
<dbReference type="GO" id="GO:0052689">
    <property type="term" value="F:carboxylic ester hydrolase activity"/>
    <property type="evidence" value="ECO:0007669"/>
    <property type="project" value="UniProtKB-KW"/>
</dbReference>
<dbReference type="EMBL" id="CP049934">
    <property type="protein sequence ID" value="QIM16497.1"/>
    <property type="molecule type" value="Genomic_DNA"/>
</dbReference>
<dbReference type="InterPro" id="IPR006311">
    <property type="entry name" value="TAT_signal"/>
</dbReference>
<protein>
    <submittedName>
        <fullName evidence="5">Cutinase family protein</fullName>
    </submittedName>
</protein>
<evidence type="ECO:0000313" key="6">
    <source>
        <dbReference type="Proteomes" id="UP000501387"/>
    </source>
</evidence>
<organism evidence="5 6">
    <name type="scientific">Leucobacter insecticola</name>
    <dbReference type="NCBI Taxonomy" id="2714934"/>
    <lineage>
        <taxon>Bacteria</taxon>
        <taxon>Bacillati</taxon>
        <taxon>Actinomycetota</taxon>
        <taxon>Actinomycetes</taxon>
        <taxon>Micrococcales</taxon>
        <taxon>Microbacteriaceae</taxon>
        <taxon>Leucobacter</taxon>
    </lineage>
</organism>
<dbReference type="Gene3D" id="3.40.50.1820">
    <property type="entry name" value="alpha/beta hydrolase"/>
    <property type="match status" value="1"/>
</dbReference>
<dbReference type="InterPro" id="IPR000675">
    <property type="entry name" value="Cutinase/axe"/>
</dbReference>
<evidence type="ECO:0000313" key="5">
    <source>
        <dbReference type="EMBL" id="QIM16497.1"/>
    </source>
</evidence>
<accession>A0A6G8FJE6</accession>
<evidence type="ECO:0000256" key="4">
    <source>
        <dbReference type="ARBA" id="ARBA00023157"/>
    </source>
</evidence>
<dbReference type="Pfam" id="PF01083">
    <property type="entry name" value="Cutinase"/>
    <property type="match status" value="1"/>
</dbReference>